<dbReference type="Gene3D" id="1.25.40.20">
    <property type="entry name" value="Ankyrin repeat-containing domain"/>
    <property type="match status" value="3"/>
</dbReference>
<dbReference type="PANTHER" id="PTHR24172:SF4">
    <property type="entry name" value="ANK_REP_REGION DOMAIN-CONTAINING PROTEIN"/>
    <property type="match status" value="1"/>
</dbReference>
<dbReference type="Proteomes" id="UP000593567">
    <property type="component" value="Unassembled WGS sequence"/>
</dbReference>
<dbReference type="AlphaFoldDB" id="A0A7J7JFH0"/>
<gene>
    <name evidence="1" type="ORF">EB796_017286</name>
</gene>
<name>A0A7J7JFH0_BUGNE</name>
<reference evidence="1" key="1">
    <citation type="submission" date="2020-06" db="EMBL/GenBank/DDBJ databases">
        <title>Draft genome of Bugula neritina, a colonial animal packing powerful symbionts and potential medicines.</title>
        <authorList>
            <person name="Rayko M."/>
        </authorList>
    </citation>
    <scope>NUCLEOTIDE SEQUENCE [LARGE SCALE GENOMIC DNA]</scope>
    <source>
        <strain evidence="1">Kwan_BN1</strain>
    </source>
</reference>
<dbReference type="EMBL" id="VXIV02002585">
    <property type="protein sequence ID" value="KAF6024374.1"/>
    <property type="molecule type" value="Genomic_DNA"/>
</dbReference>
<comment type="caution">
    <text evidence="1">The sequence shown here is derived from an EMBL/GenBank/DDBJ whole genome shotgun (WGS) entry which is preliminary data.</text>
</comment>
<accession>A0A7J7JFH0</accession>
<dbReference type="SUPFAM" id="SSF48403">
    <property type="entry name" value="Ankyrin repeat"/>
    <property type="match status" value="2"/>
</dbReference>
<dbReference type="SMART" id="SM00248">
    <property type="entry name" value="ANK"/>
    <property type="match status" value="5"/>
</dbReference>
<organism evidence="1 2">
    <name type="scientific">Bugula neritina</name>
    <name type="common">Brown bryozoan</name>
    <name type="synonym">Sertularia neritina</name>
    <dbReference type="NCBI Taxonomy" id="10212"/>
    <lineage>
        <taxon>Eukaryota</taxon>
        <taxon>Metazoa</taxon>
        <taxon>Spiralia</taxon>
        <taxon>Lophotrochozoa</taxon>
        <taxon>Bryozoa</taxon>
        <taxon>Gymnolaemata</taxon>
        <taxon>Cheilostomatida</taxon>
        <taxon>Flustrina</taxon>
        <taxon>Buguloidea</taxon>
        <taxon>Bugulidae</taxon>
        <taxon>Bugula</taxon>
    </lineage>
</organism>
<protein>
    <submittedName>
        <fullName evidence="1">Uncharacterized protein</fullName>
    </submittedName>
</protein>
<dbReference type="InterPro" id="IPR036770">
    <property type="entry name" value="Ankyrin_rpt-contain_sf"/>
</dbReference>
<dbReference type="OrthoDB" id="432281at2759"/>
<dbReference type="InterPro" id="IPR002110">
    <property type="entry name" value="Ankyrin_rpt"/>
</dbReference>
<dbReference type="PANTHER" id="PTHR24172">
    <property type="entry name" value="ANK_REP_REGION DOMAIN-CONTAINING PROTEIN"/>
    <property type="match status" value="1"/>
</dbReference>
<sequence>MVVGKKRSMGYDSLHPQTSSGSFENSSIYQIITLYPVEKVAAAMREAVFSNYENVHMVCPDTGMTYLHLIADNYEKFCDSRALPVVYMLCYVGIDVSAQDKEESETALHRLMRKPGAYKIVVALLRYGIDVSITNRHGLTAEQYLEAEHPPGYKEIMHWYKKFCPGLQGLITRSDGGHKSVLDSIEKLLKGWCKVNIFAKGKPLNLLQTSQMRAKDALLAEMLKKYYWTNEFVHATLAGLPEEMKRIYKESKKRVDVDTLDHSYQLSLDSELVPQPLVAAAWEQSNYDVIDQLLLLDADVCNSYSNQPEINPAKPLFYQTILGTPRVTDVNVLLRILQDGDLRCKTEHSTTFLHESVKYNLPAQFVAKLLTLDVPIEERDRNALTARELALKNNRHELVQVMDDFVIEAAKQGDVKRLEHWVLQMYDVNDVKAGDGRTLAMLAESKELPSKVVKFLQTIPEMQSQMLSLWNCMYRNDLVQLKKFLNNKDLKKVIYSRNRCGRSILLIAILNKNKEAVRLIAKKHPKLVEYFDNNMLTCLHYAFIIFDEDKEPAQWLQAAGASVDWCCTKGMSAYFYQKHIISEEMYQFVFNFLMSGALSVLPDSEVFQQRFTQACMNGNLAEVRQLTEYLVPYGSISSLGNSILFDVIDAKLEDVALFLIECGCDATLTKQYEICSPANELCAMMECFHPRSTLAQRAKVNNLARLFNFLNKELTEMHSVPSPEQQGLINMEVDPETGVSPGSNSHMHMDEETGLPIDTLTTQFSENTRL</sequence>
<evidence type="ECO:0000313" key="1">
    <source>
        <dbReference type="EMBL" id="KAF6024374.1"/>
    </source>
</evidence>
<keyword evidence="2" id="KW-1185">Reference proteome</keyword>
<proteinExistence type="predicted"/>
<evidence type="ECO:0000313" key="2">
    <source>
        <dbReference type="Proteomes" id="UP000593567"/>
    </source>
</evidence>